<dbReference type="SFLD" id="SFLDS00001">
    <property type="entry name" value="Enolase"/>
    <property type="match status" value="1"/>
</dbReference>
<dbReference type="EMBL" id="BAAAQN010000066">
    <property type="protein sequence ID" value="GAA2056921.1"/>
    <property type="molecule type" value="Genomic_DNA"/>
</dbReference>
<sequence length="443" mass="48059">MSTRKQNEARSPESPESPKSPEAPESPQSPEPPWQQAAPEGVSSGVRITGVRTILTAPTGTTLVVVRIDTNQPGLYGLGCATFTQRAKAVATVVDEYLAPQLIGRDPADITDIFETLHVSGYWRSGPVMNNALSGVDMALWDIKGKIANLPVWQLLGGRCRTAVPLYTHAAGVDAKAVAEEVQESLEAGYRYVRCQVAVAGGSTYGVPGAANDTGAWDPRAYVRTVRSLFEHLRSTFGPELELIHDVHERVHPTEAVRLAKELEQYDLFYLEDPVAPEDLDWLRAIRGQCATPIAIGELFVNPAEYRPVVAERLCDFIRVHISAIGGLTPAWRLANLAEAFGVRTAWHGPGDVSPVGHAANLALDLASPNFGIQEQHLFTDEHREVFPGCPEIKDGHLWPSNAPGLGVDLDEALAAKYPPAAKAQPGAAWRPPRRRDGALQRP</sequence>
<organism evidence="3 4">
    <name type="scientific">Catenulispora yoronensis</name>
    <dbReference type="NCBI Taxonomy" id="450799"/>
    <lineage>
        <taxon>Bacteria</taxon>
        <taxon>Bacillati</taxon>
        <taxon>Actinomycetota</taxon>
        <taxon>Actinomycetes</taxon>
        <taxon>Catenulisporales</taxon>
        <taxon>Catenulisporaceae</taxon>
        <taxon>Catenulispora</taxon>
    </lineage>
</organism>
<proteinExistence type="predicted"/>
<reference evidence="3 4" key="1">
    <citation type="journal article" date="2019" name="Int. J. Syst. Evol. Microbiol.">
        <title>The Global Catalogue of Microorganisms (GCM) 10K type strain sequencing project: providing services to taxonomists for standard genome sequencing and annotation.</title>
        <authorList>
            <consortium name="The Broad Institute Genomics Platform"/>
            <consortium name="The Broad Institute Genome Sequencing Center for Infectious Disease"/>
            <person name="Wu L."/>
            <person name="Ma J."/>
        </authorList>
    </citation>
    <scope>NUCLEOTIDE SEQUENCE [LARGE SCALE GENOMIC DNA]</scope>
    <source>
        <strain evidence="3 4">JCM 16014</strain>
    </source>
</reference>
<keyword evidence="4" id="KW-1185">Reference proteome</keyword>
<dbReference type="SMART" id="SM00922">
    <property type="entry name" value="MR_MLE"/>
    <property type="match status" value="1"/>
</dbReference>
<dbReference type="InterPro" id="IPR013342">
    <property type="entry name" value="Mandelate_racemase_C"/>
</dbReference>
<feature type="region of interest" description="Disordered" evidence="1">
    <location>
        <begin position="420"/>
        <end position="443"/>
    </location>
</feature>
<dbReference type="SUPFAM" id="SSF51604">
    <property type="entry name" value="Enolase C-terminal domain-like"/>
    <property type="match status" value="1"/>
</dbReference>
<dbReference type="PROSITE" id="PS00908">
    <property type="entry name" value="MR_MLE_1"/>
    <property type="match status" value="1"/>
</dbReference>
<gene>
    <name evidence="3" type="ORF">GCM10009839_77710</name>
</gene>
<evidence type="ECO:0000313" key="4">
    <source>
        <dbReference type="Proteomes" id="UP001500751"/>
    </source>
</evidence>
<accession>A0ABN2VA66</accession>
<dbReference type="Pfam" id="PF13378">
    <property type="entry name" value="MR_MLE_C"/>
    <property type="match status" value="1"/>
</dbReference>
<dbReference type="InterPro" id="IPR036849">
    <property type="entry name" value="Enolase-like_C_sf"/>
</dbReference>
<dbReference type="PANTHER" id="PTHR48080:SF6">
    <property type="entry name" value="STARVATION-SENSING PROTEIN RSPA"/>
    <property type="match status" value="1"/>
</dbReference>
<dbReference type="InterPro" id="IPR018110">
    <property type="entry name" value="Mandel_Rmase/mucon_lact_enz_CS"/>
</dbReference>
<dbReference type="PANTHER" id="PTHR48080">
    <property type="entry name" value="D-GALACTONATE DEHYDRATASE-RELATED"/>
    <property type="match status" value="1"/>
</dbReference>
<dbReference type="Gene3D" id="3.30.390.10">
    <property type="entry name" value="Enolase-like, N-terminal domain"/>
    <property type="match status" value="1"/>
</dbReference>
<feature type="compositionally biased region" description="Low complexity" evidence="1">
    <location>
        <begin position="420"/>
        <end position="429"/>
    </location>
</feature>
<dbReference type="SUPFAM" id="SSF54826">
    <property type="entry name" value="Enolase N-terminal domain-like"/>
    <property type="match status" value="1"/>
</dbReference>
<evidence type="ECO:0000259" key="2">
    <source>
        <dbReference type="SMART" id="SM00922"/>
    </source>
</evidence>
<dbReference type="InterPro" id="IPR034593">
    <property type="entry name" value="DgoD-like"/>
</dbReference>
<dbReference type="Proteomes" id="UP001500751">
    <property type="component" value="Unassembled WGS sequence"/>
</dbReference>
<dbReference type="InterPro" id="IPR029017">
    <property type="entry name" value="Enolase-like_N"/>
</dbReference>
<dbReference type="PROSITE" id="PS00909">
    <property type="entry name" value="MR_MLE_2"/>
    <property type="match status" value="1"/>
</dbReference>
<feature type="compositionally biased region" description="Basic and acidic residues" evidence="1">
    <location>
        <begin position="1"/>
        <end position="13"/>
    </location>
</feature>
<name>A0ABN2VA66_9ACTN</name>
<feature type="domain" description="Mandelate racemase/muconate lactonizing enzyme C-terminal" evidence="2">
    <location>
        <begin position="175"/>
        <end position="293"/>
    </location>
</feature>
<feature type="region of interest" description="Disordered" evidence="1">
    <location>
        <begin position="1"/>
        <end position="41"/>
    </location>
</feature>
<dbReference type="InterPro" id="IPR029065">
    <property type="entry name" value="Enolase_C-like"/>
</dbReference>
<protein>
    <submittedName>
        <fullName evidence="3">D-galactonate dehydratase family protein</fullName>
    </submittedName>
</protein>
<dbReference type="RefSeq" id="WP_344670729.1">
    <property type="nucleotide sequence ID" value="NZ_BAAAQN010000066.1"/>
</dbReference>
<comment type="caution">
    <text evidence="3">The sequence shown here is derived from an EMBL/GenBank/DDBJ whole genome shotgun (WGS) entry which is preliminary data.</text>
</comment>
<evidence type="ECO:0000256" key="1">
    <source>
        <dbReference type="SAM" id="MobiDB-lite"/>
    </source>
</evidence>
<dbReference type="Gene3D" id="3.20.20.120">
    <property type="entry name" value="Enolase-like C-terminal domain"/>
    <property type="match status" value="1"/>
</dbReference>
<dbReference type="Pfam" id="PF02746">
    <property type="entry name" value="MR_MLE_N"/>
    <property type="match status" value="1"/>
</dbReference>
<evidence type="ECO:0000313" key="3">
    <source>
        <dbReference type="EMBL" id="GAA2056921.1"/>
    </source>
</evidence>
<dbReference type="InterPro" id="IPR013341">
    <property type="entry name" value="Mandelate_racemase_N_dom"/>
</dbReference>